<organism evidence="1 2">
    <name type="scientific">Cutibacterium porci</name>
    <dbReference type="NCBI Taxonomy" id="2605781"/>
    <lineage>
        <taxon>Bacteria</taxon>
        <taxon>Bacillati</taxon>
        <taxon>Actinomycetota</taxon>
        <taxon>Actinomycetes</taxon>
        <taxon>Propionibacteriales</taxon>
        <taxon>Propionibacteriaceae</taxon>
        <taxon>Cutibacterium</taxon>
    </lineage>
</organism>
<evidence type="ECO:0000313" key="2">
    <source>
        <dbReference type="Proteomes" id="UP000466104"/>
    </source>
</evidence>
<dbReference type="AlphaFoldDB" id="A0A7K0J3W2"/>
<evidence type="ECO:0000313" key="1">
    <source>
        <dbReference type="EMBL" id="MSS44622.1"/>
    </source>
</evidence>
<dbReference type="Proteomes" id="UP000466104">
    <property type="component" value="Unassembled WGS sequence"/>
</dbReference>
<gene>
    <name evidence="1" type="ORF">FYJ43_00770</name>
</gene>
<comment type="caution">
    <text evidence="1">The sequence shown here is derived from an EMBL/GenBank/DDBJ whole genome shotgun (WGS) entry which is preliminary data.</text>
</comment>
<name>A0A7K0J3W2_9ACTN</name>
<protein>
    <submittedName>
        <fullName evidence="1">Uncharacterized protein</fullName>
    </submittedName>
</protein>
<proteinExistence type="predicted"/>
<keyword evidence="2" id="KW-1185">Reference proteome</keyword>
<accession>A0A7K0J3W2</accession>
<reference evidence="1 2" key="1">
    <citation type="submission" date="2019-08" db="EMBL/GenBank/DDBJ databases">
        <title>In-depth cultivation of the pig gut microbiome towards novel bacterial diversity and tailored functional studies.</title>
        <authorList>
            <person name="Wylensek D."/>
            <person name="Hitch T.C.A."/>
            <person name="Clavel T."/>
        </authorList>
    </citation>
    <scope>NUCLEOTIDE SEQUENCE [LARGE SCALE GENOMIC DNA]</scope>
    <source>
        <strain evidence="1 2">WCA-380-WT-3A</strain>
    </source>
</reference>
<sequence>MAATWTFHPYVIPGGWGGRWICHGPSTVDVHPGASAGITEMSPVRQGECGAQGTSYHVGLAKVNGMWDFMAGLFECSDASVSAG</sequence>
<dbReference type="EMBL" id="VUMG01000001">
    <property type="protein sequence ID" value="MSS44622.1"/>
    <property type="molecule type" value="Genomic_DNA"/>
</dbReference>